<dbReference type="HOGENOM" id="CLU_080974_0_0_4"/>
<dbReference type="AlphaFoldDB" id="Q82SS7"/>
<feature type="domain" description="N-acyl amino acid synthase FeeM catalytic core" evidence="2">
    <location>
        <begin position="85"/>
        <end position="235"/>
    </location>
</feature>
<dbReference type="Pfam" id="PF21926">
    <property type="entry name" value="FeeM"/>
    <property type="match status" value="1"/>
</dbReference>
<organism evidence="3 4">
    <name type="scientific">Nitrosomonas europaea (strain ATCC 19718 / CIP 103999 / KCTC 2705 / NBRC 14298)</name>
    <dbReference type="NCBI Taxonomy" id="228410"/>
    <lineage>
        <taxon>Bacteria</taxon>
        <taxon>Pseudomonadati</taxon>
        <taxon>Pseudomonadota</taxon>
        <taxon>Betaproteobacteria</taxon>
        <taxon>Nitrosomonadales</taxon>
        <taxon>Nitrosomonadaceae</taxon>
        <taxon>Nitrosomonas</taxon>
    </lineage>
</organism>
<dbReference type="Proteomes" id="UP000001416">
    <property type="component" value="Chromosome"/>
</dbReference>
<dbReference type="EMBL" id="AL954747">
    <property type="protein sequence ID" value="CAD86141.1"/>
    <property type="molecule type" value="Genomic_DNA"/>
</dbReference>
<reference evidence="3 4" key="1">
    <citation type="journal article" date="2003" name="J. Bacteriol.">
        <title>Complete genome sequence of the ammonia-oxidizing bacterium and obligate chemolithoautotroph Nitrosomonas europaea.</title>
        <authorList>
            <person name="Chain P."/>
            <person name="Lamerdin J."/>
            <person name="Larimer F."/>
            <person name="Regala W."/>
            <person name="Land M."/>
            <person name="Hauser L."/>
            <person name="Hooper A."/>
            <person name="Klotz M."/>
            <person name="Norton J."/>
            <person name="Sayavedra-Soto L."/>
            <person name="Arciero D."/>
            <person name="Hommes N."/>
            <person name="Whittaker M."/>
            <person name="Arp D."/>
        </authorList>
    </citation>
    <scope>NUCLEOTIDE SEQUENCE [LARGE SCALE GENOMIC DNA]</scope>
    <source>
        <strain evidence="4">ATCC 19718 / CIP 103999 / KCTC 2705 / NBRC 14298</strain>
    </source>
</reference>
<protein>
    <submittedName>
        <fullName evidence="3">Possible long-chain N-acyl amino acid synthase</fullName>
    </submittedName>
</protein>
<dbReference type="KEGG" id="neu:NE2229"/>
<accession>Q82SS7</accession>
<keyword evidence="4" id="KW-1185">Reference proteome</keyword>
<name>Q82SS7_NITEU</name>
<sequence length="301" mass="34604">MQIANHLQSGTAVKNIQPAHIPFSPYQPDSTSSDDTDPRFPRSQKYQISRHPGSNSSHIAETDCLLQRNGYSIHLVNSLKQRIKASTLIKRMYASRGYQTESASVFSTSSNQYTFEARQSQQLIGTLTLTIDTGKGLLADTLYQPELDQFRRQGRRLCEVSKLAFNPETSSKEIFASLFHMAYIFAHRIHGVDDSFIEINPRHATFYKRMLGFRQVGELRTCPRVNAPAVLLYLDLEYMKEQITTQAGQFDQKTKSIYPHFLSQNREKEITQRIQIEHTHFVPPSSRKSTFNHHQDYFQPA</sequence>
<evidence type="ECO:0000313" key="4">
    <source>
        <dbReference type="Proteomes" id="UP000001416"/>
    </source>
</evidence>
<dbReference type="InterPro" id="IPR016181">
    <property type="entry name" value="Acyl_CoA_acyltransferase"/>
</dbReference>
<evidence type="ECO:0000256" key="1">
    <source>
        <dbReference type="SAM" id="MobiDB-lite"/>
    </source>
</evidence>
<evidence type="ECO:0000313" key="3">
    <source>
        <dbReference type="EMBL" id="CAD86141.1"/>
    </source>
</evidence>
<dbReference type="InterPro" id="IPR054597">
    <property type="entry name" value="FeeM_cat"/>
</dbReference>
<dbReference type="SUPFAM" id="SSF55729">
    <property type="entry name" value="Acyl-CoA N-acyltransferases (Nat)"/>
    <property type="match status" value="1"/>
</dbReference>
<gene>
    <name evidence="3" type="ordered locus">NE2229</name>
</gene>
<evidence type="ECO:0000259" key="2">
    <source>
        <dbReference type="Pfam" id="PF21926"/>
    </source>
</evidence>
<dbReference type="Gene3D" id="3.40.630.30">
    <property type="match status" value="1"/>
</dbReference>
<feature type="compositionally biased region" description="Polar residues" evidence="1">
    <location>
        <begin position="44"/>
        <end position="57"/>
    </location>
</feature>
<feature type="compositionally biased region" description="Polar residues" evidence="1">
    <location>
        <begin position="1"/>
        <end position="14"/>
    </location>
</feature>
<dbReference type="STRING" id="228410.NE2229"/>
<dbReference type="eggNOG" id="COG0476">
    <property type="taxonomic scope" value="Bacteria"/>
</dbReference>
<proteinExistence type="predicted"/>
<dbReference type="GeneID" id="87105364"/>
<dbReference type="RefSeq" id="WP_011112721.1">
    <property type="nucleotide sequence ID" value="NC_004757.1"/>
</dbReference>
<feature type="region of interest" description="Disordered" evidence="1">
    <location>
        <begin position="1"/>
        <end position="57"/>
    </location>
</feature>